<dbReference type="OrthoDB" id="198787at2759"/>
<feature type="compositionally biased region" description="Basic and acidic residues" evidence="1">
    <location>
        <begin position="148"/>
        <end position="164"/>
    </location>
</feature>
<feature type="domain" description="Metaxin glutathione S-transferase" evidence="2">
    <location>
        <begin position="261"/>
        <end position="326"/>
    </location>
</feature>
<dbReference type="Proteomes" id="UP000664534">
    <property type="component" value="Unassembled WGS sequence"/>
</dbReference>
<keyword evidence="5" id="KW-1185">Reference proteome</keyword>
<feature type="region of interest" description="Disordered" evidence="1">
    <location>
        <begin position="148"/>
        <end position="169"/>
    </location>
</feature>
<dbReference type="EMBL" id="CAJPDT010000020">
    <property type="protein sequence ID" value="CAF9918191.1"/>
    <property type="molecule type" value="Genomic_DNA"/>
</dbReference>
<dbReference type="GO" id="GO:0007005">
    <property type="term" value="P:mitochondrion organization"/>
    <property type="evidence" value="ECO:0007669"/>
    <property type="project" value="TreeGrafter"/>
</dbReference>
<proteinExistence type="predicted"/>
<dbReference type="PANTHER" id="PTHR12289:SF44">
    <property type="entry name" value="OUTER MEMBRANE PROTEIN (SAM35), PUTATIVE (AFU_ORTHOLOGUE AFUA_1G13180)-RELATED"/>
    <property type="match status" value="1"/>
</dbReference>
<comment type="caution">
    <text evidence="4">The sequence shown here is derived from an EMBL/GenBank/DDBJ whole genome shotgun (WGS) entry which is preliminary data.</text>
</comment>
<gene>
    <name evidence="4" type="ORF">IMSHALPRED_004233</name>
</gene>
<organism evidence="4 5">
    <name type="scientific">Imshaugia aleurites</name>
    <dbReference type="NCBI Taxonomy" id="172621"/>
    <lineage>
        <taxon>Eukaryota</taxon>
        <taxon>Fungi</taxon>
        <taxon>Dikarya</taxon>
        <taxon>Ascomycota</taxon>
        <taxon>Pezizomycotina</taxon>
        <taxon>Lecanoromycetes</taxon>
        <taxon>OSLEUM clade</taxon>
        <taxon>Lecanoromycetidae</taxon>
        <taxon>Lecanorales</taxon>
        <taxon>Lecanorineae</taxon>
        <taxon>Parmeliaceae</taxon>
        <taxon>Imshaugia</taxon>
    </lineage>
</organism>
<name>A0A8H3F2Q7_9LECA</name>
<evidence type="ECO:0000313" key="4">
    <source>
        <dbReference type="EMBL" id="CAF9918191.1"/>
    </source>
</evidence>
<dbReference type="InterPro" id="IPR033468">
    <property type="entry name" value="Metaxin_GST"/>
</dbReference>
<feature type="region of interest" description="Disordered" evidence="1">
    <location>
        <begin position="1"/>
        <end position="31"/>
    </location>
</feature>
<dbReference type="AlphaFoldDB" id="A0A8H3F2Q7"/>
<dbReference type="Pfam" id="PF17171">
    <property type="entry name" value="GST_C_6"/>
    <property type="match status" value="1"/>
</dbReference>
<accession>A0A8H3F2Q7</accession>
<dbReference type="PANTHER" id="PTHR12289">
    <property type="entry name" value="METAXIN RELATED"/>
    <property type="match status" value="1"/>
</dbReference>
<dbReference type="GO" id="GO:0001401">
    <property type="term" value="C:SAM complex"/>
    <property type="evidence" value="ECO:0007669"/>
    <property type="project" value="TreeGrafter"/>
</dbReference>
<reference evidence="4" key="1">
    <citation type="submission" date="2021-03" db="EMBL/GenBank/DDBJ databases">
        <authorList>
            <person name="Tagirdzhanova G."/>
        </authorList>
    </citation>
    <scope>NUCLEOTIDE SEQUENCE</scope>
</reference>
<protein>
    <recommendedName>
        <fullName evidence="6">Metaxin</fullName>
    </recommendedName>
</protein>
<dbReference type="CDD" id="cd03193">
    <property type="entry name" value="GST_C_Metaxin"/>
    <property type="match status" value="1"/>
</dbReference>
<evidence type="ECO:0000259" key="3">
    <source>
        <dbReference type="Pfam" id="PF17172"/>
    </source>
</evidence>
<evidence type="ECO:0008006" key="6">
    <source>
        <dbReference type="Google" id="ProtNLM"/>
    </source>
</evidence>
<evidence type="ECO:0000259" key="2">
    <source>
        <dbReference type="Pfam" id="PF17171"/>
    </source>
</evidence>
<dbReference type="InterPro" id="IPR012336">
    <property type="entry name" value="Thioredoxin-like_fold"/>
</dbReference>
<feature type="domain" description="Thioredoxin-like fold" evidence="3">
    <location>
        <begin position="84"/>
        <end position="170"/>
    </location>
</feature>
<evidence type="ECO:0000256" key="1">
    <source>
        <dbReference type="SAM" id="MobiDB-lite"/>
    </source>
</evidence>
<feature type="compositionally biased region" description="Polar residues" evidence="1">
    <location>
        <begin position="21"/>
        <end position="31"/>
    </location>
</feature>
<dbReference type="InterPro" id="IPR050931">
    <property type="entry name" value="Mito_Protein_Transport_Metaxin"/>
</dbReference>
<evidence type="ECO:0000313" key="5">
    <source>
        <dbReference type="Proteomes" id="UP000664534"/>
    </source>
</evidence>
<dbReference type="Pfam" id="PF17172">
    <property type="entry name" value="GST_N_4"/>
    <property type="match status" value="1"/>
</dbReference>
<sequence length="346" mass="39064">MPQNADTTSEEKPKSSRPKSQTGEASRQWITTPQPIRRLFDKFPLRTYPVNELPQRSPRTCDRNTLWILTTEKGAQLGVPSFNPGCLKWQVYLLFKGIDFVTIPSNNHASPTGALPFLLPASSSKNSGEAVLPVPSIRIERWLREKKTMGRPSDEVSEGRKQHAEATASAKLTSTYKESVDMRYEAYMSLLNCRIRNAYLYSLYLCPPNFASIVLPCYIKPSTSNTLARLALSHQLRAAAETELLKQSPIIDVEAIYRECHKAFEALSNLLGDDKYFFGEETPGLFDASVFAYTHVLLDENLDWKHTRITEGLEQNGNLVEHQKRIMEGWFGNNPQGRTGSHEGLK</sequence>